<evidence type="ECO:0000313" key="13">
    <source>
        <dbReference type="EnsemblMetazoa" id="AMAM016384-PA"/>
    </source>
</evidence>
<dbReference type="VEuPathDB" id="VectorBase:AMAM016384"/>
<feature type="compositionally biased region" description="Polar residues" evidence="10">
    <location>
        <begin position="375"/>
        <end position="388"/>
    </location>
</feature>
<dbReference type="GO" id="GO:0061630">
    <property type="term" value="F:ubiquitin protein ligase activity"/>
    <property type="evidence" value="ECO:0007669"/>
    <property type="project" value="InterPro"/>
</dbReference>
<evidence type="ECO:0000256" key="5">
    <source>
        <dbReference type="ARBA" id="ARBA00022786"/>
    </source>
</evidence>
<evidence type="ECO:0000256" key="1">
    <source>
        <dbReference type="ARBA" id="ARBA00004141"/>
    </source>
</evidence>
<keyword evidence="5" id="KW-0833">Ubl conjugation pathway</keyword>
<sequence>MSDTKVIAETNVQPTENQREDNNRAVEVSTAPSAEEIHVAGPTSITTLEASPAATIVPTDISSTGDNPTIGTGNPEQSTSGGIAPPITAGSSLETAQIRGPSVERQTSVGSIDSTSMSIGAGSSNGSGPGGFRSSLSNGRMFSRFMSVGRGRGANNHRTTPRRGSNFSNVMLHDFMSLLQQARHPANLFSSDRTGLFVNSERSHGSGTSTPPIMGNGSNGNAIATNSDVVIDVDEGSGTIGGGGSLRSSHNELYPISHSSSTVNANVRPFLWIQSGDESAPAAAGPSIGGRSPLMPNFNYNHHHHHFHNHQPLALHQQQSSAGLSGATVSMASQSPISTGGVEGVAPSINGESARIGVLLTPTTGNAPTIGAAGTTRSNSISSNQQNEDPTDDALNQLPESRALIEAVGRYMPLLVIVVAKLSYDHLDGIMHFLLLLLTFYHSNWVVRQEISKQKQRRVMVLLRELIILVLALLILGLVMEWKIICLVILFIPDHMQQESLKGLLFAVCITDLILKLIIIVIKIIVTLMPPSVVDYKSRGKVYLMIESLSQLYRAAAPIQPWLTFLFESYSGSEKMYILWQNLLTYWIGLSFVVDRLLSYSKKRLVFSVNQVGKAQTIEVFNSKCMMCLFLQSYGNVPTKEQLQACGGQCSICHDNFNSPVLLECNHIFCELCVGTWFDREQTCPLCRAKIVDDPSYRDGATTLFLQLY</sequence>
<dbReference type="PROSITE" id="PS50089">
    <property type="entry name" value="ZF_RING_2"/>
    <property type="match status" value="1"/>
</dbReference>
<dbReference type="InterPro" id="IPR017907">
    <property type="entry name" value="Znf_RING_CS"/>
</dbReference>
<dbReference type="GO" id="GO:1904294">
    <property type="term" value="P:positive regulation of ERAD pathway"/>
    <property type="evidence" value="ECO:0007669"/>
    <property type="project" value="InterPro"/>
</dbReference>
<evidence type="ECO:0000256" key="3">
    <source>
        <dbReference type="ARBA" id="ARBA00022723"/>
    </source>
</evidence>
<feature type="compositionally biased region" description="Polar residues" evidence="10">
    <location>
        <begin position="60"/>
        <end position="81"/>
    </location>
</feature>
<name>A0A182SZ67_9DIPT</name>
<feature type="transmembrane region" description="Helical" evidence="11">
    <location>
        <begin position="577"/>
        <end position="598"/>
    </location>
</feature>
<feature type="transmembrane region" description="Helical" evidence="11">
    <location>
        <begin position="467"/>
        <end position="492"/>
    </location>
</feature>
<proteinExistence type="predicted"/>
<evidence type="ECO:0000256" key="4">
    <source>
        <dbReference type="ARBA" id="ARBA00022771"/>
    </source>
</evidence>
<keyword evidence="7 11" id="KW-1133">Transmembrane helix</keyword>
<protein>
    <recommendedName>
        <fullName evidence="12">RING-type domain-containing protein</fullName>
    </recommendedName>
</protein>
<dbReference type="SMART" id="SM00184">
    <property type="entry name" value="RING"/>
    <property type="match status" value="1"/>
</dbReference>
<evidence type="ECO:0000256" key="2">
    <source>
        <dbReference type="ARBA" id="ARBA00022692"/>
    </source>
</evidence>
<dbReference type="AlphaFoldDB" id="A0A182SZ67"/>
<evidence type="ECO:0000256" key="8">
    <source>
        <dbReference type="ARBA" id="ARBA00023136"/>
    </source>
</evidence>
<evidence type="ECO:0000313" key="14">
    <source>
        <dbReference type="Proteomes" id="UP000075901"/>
    </source>
</evidence>
<dbReference type="Gene3D" id="3.30.40.10">
    <property type="entry name" value="Zinc/RING finger domain, C3HC4 (zinc finger)"/>
    <property type="match status" value="1"/>
</dbReference>
<dbReference type="GO" id="GO:0008270">
    <property type="term" value="F:zinc ion binding"/>
    <property type="evidence" value="ECO:0007669"/>
    <property type="project" value="UniProtKB-KW"/>
</dbReference>
<keyword evidence="3" id="KW-0479">Metal-binding</keyword>
<dbReference type="EnsemblMetazoa" id="AMAM016384-RA">
    <property type="protein sequence ID" value="AMAM016384-PA"/>
    <property type="gene ID" value="AMAM016384"/>
</dbReference>
<dbReference type="PANTHER" id="PTHR15860">
    <property type="entry name" value="UNCHARACTERIZED RING FINGER-CONTAINING PROTEIN"/>
    <property type="match status" value="1"/>
</dbReference>
<organism evidence="13 14">
    <name type="scientific">Anopheles maculatus</name>
    <dbReference type="NCBI Taxonomy" id="74869"/>
    <lineage>
        <taxon>Eukaryota</taxon>
        <taxon>Metazoa</taxon>
        <taxon>Ecdysozoa</taxon>
        <taxon>Arthropoda</taxon>
        <taxon>Hexapoda</taxon>
        <taxon>Insecta</taxon>
        <taxon>Pterygota</taxon>
        <taxon>Neoptera</taxon>
        <taxon>Endopterygota</taxon>
        <taxon>Diptera</taxon>
        <taxon>Nematocera</taxon>
        <taxon>Culicoidea</taxon>
        <taxon>Culicidae</taxon>
        <taxon>Anophelinae</taxon>
        <taxon>Anopheles</taxon>
        <taxon>Anopheles maculatus group</taxon>
    </lineage>
</organism>
<dbReference type="GO" id="GO:0016020">
    <property type="term" value="C:membrane"/>
    <property type="evidence" value="ECO:0007669"/>
    <property type="project" value="UniProtKB-SubCell"/>
</dbReference>
<comment type="subcellular location">
    <subcellularLocation>
        <location evidence="1">Membrane</location>
        <topology evidence="1">Multi-pass membrane protein</topology>
    </subcellularLocation>
</comment>
<keyword evidence="8 11" id="KW-0472">Membrane</keyword>
<feature type="region of interest" description="Disordered" evidence="10">
    <location>
        <begin position="1"/>
        <end position="32"/>
    </location>
</feature>
<dbReference type="InterPro" id="IPR001841">
    <property type="entry name" value="Znf_RING"/>
</dbReference>
<reference evidence="14" key="1">
    <citation type="submission" date="2013-09" db="EMBL/GenBank/DDBJ databases">
        <title>The Genome Sequence of Anopheles maculatus species B.</title>
        <authorList>
            <consortium name="The Broad Institute Genomics Platform"/>
            <person name="Neafsey D.E."/>
            <person name="Besansky N."/>
            <person name="Howell P."/>
            <person name="Walton C."/>
            <person name="Young S.K."/>
            <person name="Zeng Q."/>
            <person name="Gargeya S."/>
            <person name="Fitzgerald M."/>
            <person name="Haas B."/>
            <person name="Abouelleil A."/>
            <person name="Allen A.W."/>
            <person name="Alvarado L."/>
            <person name="Arachchi H.M."/>
            <person name="Berlin A.M."/>
            <person name="Chapman S.B."/>
            <person name="Gainer-Dewar J."/>
            <person name="Goldberg J."/>
            <person name="Griggs A."/>
            <person name="Gujja S."/>
            <person name="Hansen M."/>
            <person name="Howarth C."/>
            <person name="Imamovic A."/>
            <person name="Ireland A."/>
            <person name="Larimer J."/>
            <person name="McCowan C."/>
            <person name="Murphy C."/>
            <person name="Pearson M."/>
            <person name="Poon T.W."/>
            <person name="Priest M."/>
            <person name="Roberts A."/>
            <person name="Saif S."/>
            <person name="Shea T."/>
            <person name="Sisk P."/>
            <person name="Sykes S."/>
            <person name="Wortman J."/>
            <person name="Nusbaum C."/>
            <person name="Birren B."/>
        </authorList>
    </citation>
    <scope>NUCLEOTIDE SEQUENCE [LARGE SCALE GENOMIC DNA]</scope>
    <source>
        <strain evidence="14">maculatus3</strain>
    </source>
</reference>
<dbReference type="InterPro" id="IPR044235">
    <property type="entry name" value="RNFT1/2"/>
</dbReference>
<evidence type="ECO:0000256" key="9">
    <source>
        <dbReference type="PROSITE-ProRule" id="PRU00175"/>
    </source>
</evidence>
<evidence type="ECO:0000256" key="10">
    <source>
        <dbReference type="SAM" id="MobiDB-lite"/>
    </source>
</evidence>
<dbReference type="InterPro" id="IPR013083">
    <property type="entry name" value="Znf_RING/FYVE/PHD"/>
</dbReference>
<keyword evidence="2 11" id="KW-0812">Transmembrane</keyword>
<dbReference type="Proteomes" id="UP000075901">
    <property type="component" value="Unassembled WGS sequence"/>
</dbReference>
<feature type="transmembrane region" description="Helical" evidence="11">
    <location>
        <begin position="504"/>
        <end position="528"/>
    </location>
</feature>
<dbReference type="SUPFAM" id="SSF57850">
    <property type="entry name" value="RING/U-box"/>
    <property type="match status" value="1"/>
</dbReference>
<evidence type="ECO:0000256" key="11">
    <source>
        <dbReference type="SAM" id="Phobius"/>
    </source>
</evidence>
<dbReference type="PROSITE" id="PS00518">
    <property type="entry name" value="ZF_RING_1"/>
    <property type="match status" value="1"/>
</dbReference>
<feature type="domain" description="RING-type" evidence="12">
    <location>
        <begin position="650"/>
        <end position="688"/>
    </location>
</feature>
<feature type="region of interest" description="Disordered" evidence="10">
    <location>
        <begin position="367"/>
        <end position="395"/>
    </location>
</feature>
<dbReference type="CDD" id="cd16532">
    <property type="entry name" value="RING-HC_RNFT1-like"/>
    <property type="match status" value="1"/>
</dbReference>
<feature type="region of interest" description="Disordered" evidence="10">
    <location>
        <begin position="58"/>
        <end position="82"/>
    </location>
</feature>
<dbReference type="Pfam" id="PF13920">
    <property type="entry name" value="zf-C3HC4_3"/>
    <property type="match status" value="1"/>
</dbReference>
<keyword evidence="4 9" id="KW-0863">Zinc-finger</keyword>
<accession>A0A182SZ67</accession>
<keyword evidence="14" id="KW-1185">Reference proteome</keyword>
<evidence type="ECO:0000259" key="12">
    <source>
        <dbReference type="PROSITE" id="PS50089"/>
    </source>
</evidence>
<dbReference type="PANTHER" id="PTHR15860:SF0">
    <property type="entry name" value="LP20373P"/>
    <property type="match status" value="1"/>
</dbReference>
<evidence type="ECO:0000256" key="6">
    <source>
        <dbReference type="ARBA" id="ARBA00022833"/>
    </source>
</evidence>
<keyword evidence="6" id="KW-0862">Zinc</keyword>
<reference evidence="13" key="2">
    <citation type="submission" date="2020-05" db="UniProtKB">
        <authorList>
            <consortium name="EnsemblMetazoa"/>
        </authorList>
    </citation>
    <scope>IDENTIFICATION</scope>
    <source>
        <strain evidence="13">maculatus3</strain>
    </source>
</reference>
<evidence type="ECO:0000256" key="7">
    <source>
        <dbReference type="ARBA" id="ARBA00022989"/>
    </source>
</evidence>